<dbReference type="OrthoDB" id="3265222at2759"/>
<protein>
    <submittedName>
        <fullName evidence="1">Uncharacterized protein</fullName>
    </submittedName>
</protein>
<evidence type="ECO:0000313" key="1">
    <source>
        <dbReference type="EMBL" id="CCA70942.1"/>
    </source>
</evidence>
<keyword evidence="2" id="KW-1185">Reference proteome</keyword>
<gene>
    <name evidence="1" type="ORF">PIIN_04878</name>
</gene>
<evidence type="ECO:0000313" key="2">
    <source>
        <dbReference type="Proteomes" id="UP000007148"/>
    </source>
</evidence>
<accession>G4THZ2</accession>
<dbReference type="HOGENOM" id="CLU_057380_0_0_1"/>
<sequence>MSRELPRDLYRQVVEGVRERAVLLSLCLTSRALYLEASRALYAKIDLEGYRQISAAFWTFNSASRFVELVNELTLRVGKDYITLPFLTGQIVNAINRMCNLTLLGLTYLWPLSSSDMATSAPWAPSNEEHCLAWTCNLKLPNINSLSLQTGISMPIGELFGELPFPLPRLETNRPLSVAYIGGVESVRCERLYGSREEPLVHLRALEVLTLDTYVDKMITPNLDTLVYLYPSFRDPQVASEPILWYLIRGCFDQLQRLGPVYGEDLQVFSSPWDEGLTEPT</sequence>
<dbReference type="AlphaFoldDB" id="G4THZ2"/>
<proteinExistence type="predicted"/>
<dbReference type="InParanoid" id="G4THZ2"/>
<comment type="caution">
    <text evidence="1">The sequence shown here is derived from an EMBL/GenBank/DDBJ whole genome shotgun (WGS) entry which is preliminary data.</text>
</comment>
<dbReference type="EMBL" id="CAFZ01000100">
    <property type="protein sequence ID" value="CCA70942.1"/>
    <property type="molecule type" value="Genomic_DNA"/>
</dbReference>
<name>G4THZ2_SERID</name>
<reference evidence="1 2" key="1">
    <citation type="journal article" date="2011" name="PLoS Pathog.">
        <title>Endophytic Life Strategies Decoded by Genome and Transcriptome Analyses of the Mutualistic Root Symbiont Piriformospora indica.</title>
        <authorList>
            <person name="Zuccaro A."/>
            <person name="Lahrmann U."/>
            <person name="Guldener U."/>
            <person name="Langen G."/>
            <person name="Pfiffi S."/>
            <person name="Biedenkopf D."/>
            <person name="Wong P."/>
            <person name="Samans B."/>
            <person name="Grimm C."/>
            <person name="Basiewicz M."/>
            <person name="Murat C."/>
            <person name="Martin F."/>
            <person name="Kogel K.H."/>
        </authorList>
    </citation>
    <scope>NUCLEOTIDE SEQUENCE [LARGE SCALE GENOMIC DNA]</scope>
    <source>
        <strain evidence="1 2">DSM 11827</strain>
    </source>
</reference>
<dbReference type="Proteomes" id="UP000007148">
    <property type="component" value="Unassembled WGS sequence"/>
</dbReference>
<organism evidence="1 2">
    <name type="scientific">Serendipita indica (strain DSM 11827)</name>
    <name type="common">Root endophyte fungus</name>
    <name type="synonym">Piriformospora indica</name>
    <dbReference type="NCBI Taxonomy" id="1109443"/>
    <lineage>
        <taxon>Eukaryota</taxon>
        <taxon>Fungi</taxon>
        <taxon>Dikarya</taxon>
        <taxon>Basidiomycota</taxon>
        <taxon>Agaricomycotina</taxon>
        <taxon>Agaricomycetes</taxon>
        <taxon>Sebacinales</taxon>
        <taxon>Serendipitaceae</taxon>
        <taxon>Serendipita</taxon>
    </lineage>
</organism>